<dbReference type="Proteomes" id="UP001500954">
    <property type="component" value="Unassembled WGS sequence"/>
</dbReference>
<feature type="domain" description="Transglutaminase-like" evidence="2">
    <location>
        <begin position="305"/>
        <end position="376"/>
    </location>
</feature>
<organism evidence="4 5">
    <name type="scientific">Snuella lapsa</name>
    <dbReference type="NCBI Taxonomy" id="870481"/>
    <lineage>
        <taxon>Bacteria</taxon>
        <taxon>Pseudomonadati</taxon>
        <taxon>Bacteroidota</taxon>
        <taxon>Flavobacteriia</taxon>
        <taxon>Flavobacteriales</taxon>
        <taxon>Flavobacteriaceae</taxon>
        <taxon>Snuella</taxon>
    </lineage>
</organism>
<gene>
    <name evidence="4" type="ORF">GCM10022395_18710</name>
</gene>
<dbReference type="Gene3D" id="3.10.620.30">
    <property type="match status" value="1"/>
</dbReference>
<dbReference type="Gene3D" id="2.60.40.3140">
    <property type="match status" value="1"/>
</dbReference>
<dbReference type="EMBL" id="BAABCY010000051">
    <property type="protein sequence ID" value="GAA3569282.1"/>
    <property type="molecule type" value="Genomic_DNA"/>
</dbReference>
<sequence>MKQNHLFLLLLFTSLSVFSQTNNKEASYRTNLKELNMKVYEKDSTANALVLYEYGNSYVDQRDYDLITEKKFKIKLLNREGFDNATVTVHLYNNERRSEKIEEIIATTYSLVNGNVETTKLSKENIFKERYNENYTLVKFTLPNIKEGSVITYSYKLISPFMYKYHGWEFQGDIPKLYSEYNTSIPANWTYNIKLVGAKKLTTNTSDIKKNCLSVSGGGHSDCAISKYVMKDIPAFIEEDYMTSESNYLSRIDYELMTFKGFDGSIYNYTKTWEAVDKELKTDPNIGKQLYKSISVEDLLSKTIIDEQDELKKANAIYKYVQEEYTWNEEYKIFKDVSVKDLIKNKSGNISSINILLHNLLKSCKINVKPVLLSTRENGLPTKIYPVISDFNYLIVQATINDKTYLLDATDKFLSFGQIPFKCLNQYGRLLDLKNGSKWIDIKPEKSSAVQYKATLSLNKTGNITGTVTSKRTDYYALKHKKSFKNEENYLKNLEDNNPNIEITNHNVTRNESHPDFLENYDVKYLYDNAGNNIYINPFFIKLFKENPFKLQERTYPIDFGYESTYYYIMHIDYDEGYTVLEKPKDLNIALPNNTGQFIFSSTISNNSLNMLMRISIKESLFPSEYYPYLKAFFNKIIESQNNSVIVLQKT</sequence>
<evidence type="ECO:0000313" key="5">
    <source>
        <dbReference type="Proteomes" id="UP001500954"/>
    </source>
</evidence>
<dbReference type="Pfam" id="PF01841">
    <property type="entry name" value="Transglut_core"/>
    <property type="match status" value="1"/>
</dbReference>
<dbReference type="InterPro" id="IPR002931">
    <property type="entry name" value="Transglutaminase-like"/>
</dbReference>
<feature type="signal peptide" evidence="1">
    <location>
        <begin position="1"/>
        <end position="19"/>
    </location>
</feature>
<evidence type="ECO:0000313" key="4">
    <source>
        <dbReference type="EMBL" id="GAA3569282.1"/>
    </source>
</evidence>
<dbReference type="Gene3D" id="2.60.120.1130">
    <property type="match status" value="1"/>
</dbReference>
<dbReference type="RefSeq" id="WP_345005711.1">
    <property type="nucleotide sequence ID" value="NZ_BAABCY010000051.1"/>
</dbReference>
<dbReference type="Pfam" id="PF12969">
    <property type="entry name" value="DUF3857"/>
    <property type="match status" value="1"/>
</dbReference>
<evidence type="ECO:0008006" key="6">
    <source>
        <dbReference type="Google" id="ProtNLM"/>
    </source>
</evidence>
<proteinExistence type="predicted"/>
<protein>
    <recommendedName>
        <fullName evidence="6">DUF3857 domain-containing protein</fullName>
    </recommendedName>
</protein>
<feature type="chain" id="PRO_5045981708" description="DUF3857 domain-containing protein" evidence="1">
    <location>
        <begin position="20"/>
        <end position="651"/>
    </location>
</feature>
<comment type="caution">
    <text evidence="4">The sequence shown here is derived from an EMBL/GenBank/DDBJ whole genome shotgun (WGS) entry which is preliminary data.</text>
</comment>
<evidence type="ECO:0000259" key="2">
    <source>
        <dbReference type="Pfam" id="PF01841"/>
    </source>
</evidence>
<accession>A0ABP6XNL5</accession>
<name>A0ABP6XNL5_9FLAO</name>
<evidence type="ECO:0000256" key="1">
    <source>
        <dbReference type="SAM" id="SignalP"/>
    </source>
</evidence>
<keyword evidence="5" id="KW-1185">Reference proteome</keyword>
<feature type="domain" description="DUF3857" evidence="3">
    <location>
        <begin position="69"/>
        <end position="203"/>
    </location>
</feature>
<keyword evidence="1" id="KW-0732">Signal</keyword>
<dbReference type="InterPro" id="IPR024618">
    <property type="entry name" value="DUF3857"/>
</dbReference>
<reference evidence="5" key="1">
    <citation type="journal article" date="2019" name="Int. J. Syst. Evol. Microbiol.">
        <title>The Global Catalogue of Microorganisms (GCM) 10K type strain sequencing project: providing services to taxonomists for standard genome sequencing and annotation.</title>
        <authorList>
            <consortium name="The Broad Institute Genomics Platform"/>
            <consortium name="The Broad Institute Genome Sequencing Center for Infectious Disease"/>
            <person name="Wu L."/>
            <person name="Ma J."/>
        </authorList>
    </citation>
    <scope>NUCLEOTIDE SEQUENCE [LARGE SCALE GENOMIC DNA]</scope>
    <source>
        <strain evidence="5">JCM 17111</strain>
    </source>
</reference>
<evidence type="ECO:0000259" key="3">
    <source>
        <dbReference type="Pfam" id="PF12969"/>
    </source>
</evidence>